<dbReference type="GO" id="GO:0000070">
    <property type="term" value="P:mitotic sister chromatid segregation"/>
    <property type="evidence" value="ECO:0000318"/>
    <property type="project" value="GO_Central"/>
</dbReference>
<name>T1FS28_HELRO</name>
<accession>T1FS28</accession>
<dbReference type="InParanoid" id="T1FS28"/>
<dbReference type="GeneID" id="20211625"/>
<dbReference type="GO" id="GO:0000444">
    <property type="term" value="C:MIS12/MIND type complex"/>
    <property type="evidence" value="ECO:0000318"/>
    <property type="project" value="GO_Central"/>
</dbReference>
<evidence type="ECO:0000313" key="12">
    <source>
        <dbReference type="EnsemblMetazoa" id="HelroP190530"/>
    </source>
</evidence>
<evidence type="ECO:0000256" key="1">
    <source>
        <dbReference type="ARBA" id="ARBA00004629"/>
    </source>
</evidence>
<dbReference type="PANTHER" id="PTHR14527">
    <property type="entry name" value="PROTEIN MIS12 HOMOLOG"/>
    <property type="match status" value="1"/>
</dbReference>
<organism evidence="12 13">
    <name type="scientific">Helobdella robusta</name>
    <name type="common">Californian leech</name>
    <dbReference type="NCBI Taxonomy" id="6412"/>
    <lineage>
        <taxon>Eukaryota</taxon>
        <taxon>Metazoa</taxon>
        <taxon>Spiralia</taxon>
        <taxon>Lophotrochozoa</taxon>
        <taxon>Annelida</taxon>
        <taxon>Clitellata</taxon>
        <taxon>Hirudinea</taxon>
        <taxon>Rhynchobdellida</taxon>
        <taxon>Glossiphoniidae</taxon>
        <taxon>Helobdella</taxon>
    </lineage>
</organism>
<evidence type="ECO:0000256" key="3">
    <source>
        <dbReference type="ARBA" id="ARBA00013793"/>
    </source>
</evidence>
<evidence type="ECO:0000256" key="4">
    <source>
        <dbReference type="ARBA" id="ARBA00022454"/>
    </source>
</evidence>
<evidence type="ECO:0000256" key="6">
    <source>
        <dbReference type="ARBA" id="ARBA00022776"/>
    </source>
</evidence>
<evidence type="ECO:0000256" key="9">
    <source>
        <dbReference type="ARBA" id="ARBA00023306"/>
    </source>
</evidence>
<reference evidence="12" key="3">
    <citation type="submission" date="2015-06" db="UniProtKB">
        <authorList>
            <consortium name="EnsemblMetazoa"/>
        </authorList>
    </citation>
    <scope>IDENTIFICATION</scope>
</reference>
<dbReference type="CTD" id="20211625"/>
<keyword evidence="10" id="KW-0137">Centromere</keyword>
<dbReference type="GO" id="GO:0005634">
    <property type="term" value="C:nucleus"/>
    <property type="evidence" value="ECO:0007669"/>
    <property type="project" value="InterPro"/>
</dbReference>
<dbReference type="RefSeq" id="XP_009012604.1">
    <property type="nucleotide sequence ID" value="XM_009014356.1"/>
</dbReference>
<protein>
    <recommendedName>
        <fullName evidence="3">Protein MIS12 homolog</fullName>
    </recommendedName>
</protein>
<dbReference type="InterPro" id="IPR008685">
    <property type="entry name" value="Centromere_Mis12"/>
</dbReference>
<dbReference type="AlphaFoldDB" id="T1FS28"/>
<evidence type="ECO:0000256" key="7">
    <source>
        <dbReference type="ARBA" id="ARBA00022838"/>
    </source>
</evidence>
<dbReference type="PANTHER" id="PTHR14527:SF2">
    <property type="entry name" value="PROTEIN MIS12 HOMOLOG"/>
    <property type="match status" value="1"/>
</dbReference>
<dbReference type="Pfam" id="PF05859">
    <property type="entry name" value="Mis12"/>
    <property type="match status" value="1"/>
</dbReference>
<dbReference type="GO" id="GO:0051382">
    <property type="term" value="P:kinetochore assembly"/>
    <property type="evidence" value="ECO:0000318"/>
    <property type="project" value="GO_Central"/>
</dbReference>
<dbReference type="KEGG" id="hro:HELRODRAFT_190530"/>
<keyword evidence="9" id="KW-0131">Cell cycle</keyword>
<keyword evidence="8" id="KW-0175">Coiled coil</keyword>
<evidence type="ECO:0000313" key="13">
    <source>
        <dbReference type="Proteomes" id="UP000015101"/>
    </source>
</evidence>
<comment type="subcellular location">
    <subcellularLocation>
        <location evidence="1">Chromosome</location>
        <location evidence="1">Centromere</location>
        <location evidence="1">Kinetochore</location>
    </subcellularLocation>
</comment>
<comment type="similarity">
    <text evidence="2">Belongs to the mis12 family.</text>
</comment>
<dbReference type="HOGENOM" id="CLU_1322190_0_0_1"/>
<evidence type="ECO:0000256" key="8">
    <source>
        <dbReference type="ARBA" id="ARBA00023054"/>
    </source>
</evidence>
<reference evidence="13" key="1">
    <citation type="submission" date="2012-12" db="EMBL/GenBank/DDBJ databases">
        <authorList>
            <person name="Hellsten U."/>
            <person name="Grimwood J."/>
            <person name="Chapman J.A."/>
            <person name="Shapiro H."/>
            <person name="Aerts A."/>
            <person name="Otillar R.P."/>
            <person name="Terry A.Y."/>
            <person name="Boore J.L."/>
            <person name="Simakov O."/>
            <person name="Marletaz F."/>
            <person name="Cho S.-J."/>
            <person name="Edsinger-Gonzales E."/>
            <person name="Havlak P."/>
            <person name="Kuo D.-H."/>
            <person name="Larsson T."/>
            <person name="Lv J."/>
            <person name="Arendt D."/>
            <person name="Savage R."/>
            <person name="Osoegawa K."/>
            <person name="de Jong P."/>
            <person name="Lindberg D.R."/>
            <person name="Seaver E.C."/>
            <person name="Weisblat D.A."/>
            <person name="Putnam N.H."/>
            <person name="Grigoriev I.V."/>
            <person name="Rokhsar D.S."/>
        </authorList>
    </citation>
    <scope>NUCLEOTIDE SEQUENCE</scope>
</reference>
<dbReference type="OMA" id="SECIQEM"/>
<evidence type="ECO:0000256" key="2">
    <source>
        <dbReference type="ARBA" id="ARBA00008643"/>
    </source>
</evidence>
<keyword evidence="13" id="KW-1185">Reference proteome</keyword>
<sequence length="208" mass="23999">MSEIIDQFKEQEYSAQLFGFTPNAFVDAIYNGFSECIQEMLIEFHSDFKKVVSNNVDLDFSRNEFTHSLAEIMAKYLDKLEVFLLDNTMCVSDHILLPEDEVHRNNATRSDVQQKAKDIEKLKMKIFETIRLKKLLLEEAAELKQAIELAESSKIHSLKELTELTVSVQEEALKQQKFIQENISSDVNSSQPIDIDVENDILNLTQYS</sequence>
<dbReference type="Proteomes" id="UP000015101">
    <property type="component" value="Unassembled WGS sequence"/>
</dbReference>
<evidence type="ECO:0000256" key="10">
    <source>
        <dbReference type="ARBA" id="ARBA00023328"/>
    </source>
</evidence>
<dbReference type="GO" id="GO:0051301">
    <property type="term" value="P:cell division"/>
    <property type="evidence" value="ECO:0007669"/>
    <property type="project" value="UniProtKB-KW"/>
</dbReference>
<keyword evidence="5" id="KW-0132">Cell division</keyword>
<dbReference type="OrthoDB" id="1884855at2759"/>
<dbReference type="EMBL" id="KB095959">
    <property type="protein sequence ID" value="ESO09511.1"/>
    <property type="molecule type" value="Genomic_DNA"/>
</dbReference>
<dbReference type="EMBL" id="AMQM01002980">
    <property type="status" value="NOT_ANNOTATED_CDS"/>
    <property type="molecule type" value="Genomic_DNA"/>
</dbReference>
<gene>
    <name evidence="12" type="primary">20211625</name>
    <name evidence="11" type="ORF">HELRODRAFT_190530</name>
</gene>
<keyword evidence="7" id="KW-0995">Kinetochore</keyword>
<evidence type="ECO:0000313" key="11">
    <source>
        <dbReference type="EMBL" id="ESO09511.1"/>
    </source>
</evidence>
<reference evidence="11 13" key="2">
    <citation type="journal article" date="2013" name="Nature">
        <title>Insights into bilaterian evolution from three spiralian genomes.</title>
        <authorList>
            <person name="Simakov O."/>
            <person name="Marletaz F."/>
            <person name="Cho S.J."/>
            <person name="Edsinger-Gonzales E."/>
            <person name="Havlak P."/>
            <person name="Hellsten U."/>
            <person name="Kuo D.H."/>
            <person name="Larsson T."/>
            <person name="Lv J."/>
            <person name="Arendt D."/>
            <person name="Savage R."/>
            <person name="Osoegawa K."/>
            <person name="de Jong P."/>
            <person name="Grimwood J."/>
            <person name="Chapman J.A."/>
            <person name="Shapiro H."/>
            <person name="Aerts A."/>
            <person name="Otillar R.P."/>
            <person name="Terry A.Y."/>
            <person name="Boore J.L."/>
            <person name="Grigoriev I.V."/>
            <person name="Lindberg D.R."/>
            <person name="Seaver E.C."/>
            <person name="Weisblat D.A."/>
            <person name="Putnam N.H."/>
            <person name="Rokhsar D.S."/>
        </authorList>
    </citation>
    <scope>NUCLEOTIDE SEQUENCE</scope>
</reference>
<proteinExistence type="inferred from homology"/>
<evidence type="ECO:0000256" key="5">
    <source>
        <dbReference type="ARBA" id="ARBA00022618"/>
    </source>
</evidence>
<keyword evidence="6" id="KW-0498">Mitosis</keyword>
<keyword evidence="4" id="KW-0158">Chromosome</keyword>
<dbReference type="EnsemblMetazoa" id="HelroT190530">
    <property type="protein sequence ID" value="HelroP190530"/>
    <property type="gene ID" value="HelroG190530"/>
</dbReference>